<evidence type="ECO:0000313" key="2">
    <source>
        <dbReference type="EMBL" id="GGA00077.1"/>
    </source>
</evidence>
<keyword evidence="2" id="KW-0489">Methyltransferase</keyword>
<feature type="signal peptide" evidence="1">
    <location>
        <begin position="1"/>
        <end position="22"/>
    </location>
</feature>
<keyword evidence="1" id="KW-0732">Signal</keyword>
<protein>
    <submittedName>
        <fullName evidence="2">Methyltransferase</fullName>
    </submittedName>
</protein>
<dbReference type="Gene3D" id="3.40.50.150">
    <property type="entry name" value="Vaccinia Virus protein VP39"/>
    <property type="match status" value="1"/>
</dbReference>
<organism evidence="2 3">
    <name type="scientific">Blastomonas marina</name>
    <dbReference type="NCBI Taxonomy" id="1867408"/>
    <lineage>
        <taxon>Bacteria</taxon>
        <taxon>Pseudomonadati</taxon>
        <taxon>Pseudomonadota</taxon>
        <taxon>Alphaproteobacteria</taxon>
        <taxon>Sphingomonadales</taxon>
        <taxon>Sphingomonadaceae</taxon>
        <taxon>Blastomonas</taxon>
    </lineage>
</organism>
<feature type="chain" id="PRO_5047478228" evidence="1">
    <location>
        <begin position="23"/>
        <end position="271"/>
    </location>
</feature>
<name>A0ABQ1F5C8_9SPHN</name>
<dbReference type="GO" id="GO:0008168">
    <property type="term" value="F:methyltransferase activity"/>
    <property type="evidence" value="ECO:0007669"/>
    <property type="project" value="UniProtKB-KW"/>
</dbReference>
<dbReference type="EMBL" id="BMID01000001">
    <property type="protein sequence ID" value="GGA00077.1"/>
    <property type="molecule type" value="Genomic_DNA"/>
</dbReference>
<sequence length="271" mass="29986">MRKSVLAALGAATIAVAVPAVANHHAATEALATALADDRRDDDRARDQYRNPAETLAFFGVKPGMTVVDYMPAGGWYTRVLVPYLGAEGNYIGINPDPAISPNPGFRDYASKLGANFAAQVDGWSLEGAPHAVYYSNEIEEDMHGTVDRVLIFREMHNIHRNGLMHTELTRLRDLLKDDGMLGIVQHRAKQWQAGDMVDGSRGYMRQQDVIGLVEAHGFELVGTSEVNANPKDTADWQRGVWEMPPVWGTKNPATKELGESDRMTLLFRKR</sequence>
<dbReference type="GO" id="GO:0032259">
    <property type="term" value="P:methylation"/>
    <property type="evidence" value="ECO:0007669"/>
    <property type="project" value="UniProtKB-KW"/>
</dbReference>
<evidence type="ECO:0000313" key="3">
    <source>
        <dbReference type="Proteomes" id="UP000603317"/>
    </source>
</evidence>
<proteinExistence type="predicted"/>
<dbReference type="RefSeq" id="WP_188641264.1">
    <property type="nucleotide sequence ID" value="NZ_BMID01000001.1"/>
</dbReference>
<keyword evidence="3" id="KW-1185">Reference proteome</keyword>
<dbReference type="Proteomes" id="UP000603317">
    <property type="component" value="Unassembled WGS sequence"/>
</dbReference>
<gene>
    <name evidence="2" type="ORF">GCM10010923_05690</name>
</gene>
<dbReference type="PIRSF" id="PIRSF031679">
    <property type="entry name" value="Mtase_Alr7345_prd"/>
    <property type="match status" value="1"/>
</dbReference>
<reference evidence="3" key="1">
    <citation type="journal article" date="2019" name="Int. J. Syst. Evol. Microbiol.">
        <title>The Global Catalogue of Microorganisms (GCM) 10K type strain sequencing project: providing services to taxonomists for standard genome sequencing and annotation.</title>
        <authorList>
            <consortium name="The Broad Institute Genomics Platform"/>
            <consortium name="The Broad Institute Genome Sequencing Center for Infectious Disease"/>
            <person name="Wu L."/>
            <person name="Ma J."/>
        </authorList>
    </citation>
    <scope>NUCLEOTIDE SEQUENCE [LARGE SCALE GENOMIC DNA]</scope>
    <source>
        <strain evidence="3">CGMCC 1.15297</strain>
    </source>
</reference>
<dbReference type="InterPro" id="IPR029063">
    <property type="entry name" value="SAM-dependent_MTases_sf"/>
</dbReference>
<dbReference type="InterPro" id="IPR016980">
    <property type="entry name" value="S-AdoMet-dep_MeTrfase_Alr7345"/>
</dbReference>
<accession>A0ABQ1F5C8</accession>
<comment type="caution">
    <text evidence="2">The sequence shown here is derived from an EMBL/GenBank/DDBJ whole genome shotgun (WGS) entry which is preliminary data.</text>
</comment>
<keyword evidence="2" id="KW-0808">Transferase</keyword>
<dbReference type="SUPFAM" id="SSF53335">
    <property type="entry name" value="S-adenosyl-L-methionine-dependent methyltransferases"/>
    <property type="match status" value="1"/>
</dbReference>
<evidence type="ECO:0000256" key="1">
    <source>
        <dbReference type="SAM" id="SignalP"/>
    </source>
</evidence>